<keyword evidence="14" id="KW-1185">Reference proteome</keyword>
<keyword evidence="3" id="KW-0813">Transport</keyword>
<feature type="transmembrane region" description="Helical" evidence="10">
    <location>
        <begin position="12"/>
        <end position="34"/>
    </location>
</feature>
<keyword evidence="6 10" id="KW-0812">Transmembrane</keyword>
<keyword evidence="5" id="KW-0410">Iron transport</keyword>
<keyword evidence="4" id="KW-1003">Cell membrane</keyword>
<feature type="domain" description="Cation efflux protein transmembrane" evidence="11">
    <location>
        <begin position="15"/>
        <end position="207"/>
    </location>
</feature>
<dbReference type="InterPro" id="IPR027469">
    <property type="entry name" value="Cation_efflux_TMD_sf"/>
</dbReference>
<evidence type="ECO:0000256" key="1">
    <source>
        <dbReference type="ARBA" id="ARBA00004141"/>
    </source>
</evidence>
<gene>
    <name evidence="13" type="primary">fieF</name>
    <name evidence="13" type="synonym">yiiP</name>
    <name evidence="13" type="ORF">DC094_06015</name>
</gene>
<dbReference type="NCBIfam" id="TIGR01297">
    <property type="entry name" value="CDF"/>
    <property type="match status" value="1"/>
</dbReference>
<dbReference type="InterPro" id="IPR002524">
    <property type="entry name" value="Cation_efflux"/>
</dbReference>
<dbReference type="FunFam" id="1.20.1510.10:FF:000001">
    <property type="entry name" value="Ferrous-iron efflux pump FieF"/>
    <property type="match status" value="1"/>
</dbReference>
<dbReference type="InterPro" id="IPR036837">
    <property type="entry name" value="Cation_efflux_CTD_sf"/>
</dbReference>
<keyword evidence="7" id="KW-0864">Zinc transport</keyword>
<evidence type="ECO:0000256" key="3">
    <source>
        <dbReference type="ARBA" id="ARBA00022448"/>
    </source>
</evidence>
<keyword evidence="7" id="KW-0862">Zinc</keyword>
<dbReference type="InterPro" id="IPR027470">
    <property type="entry name" value="Cation_efflux_CTD"/>
</dbReference>
<dbReference type="GO" id="GO:0006882">
    <property type="term" value="P:intracellular zinc ion homeostasis"/>
    <property type="evidence" value="ECO:0007669"/>
    <property type="project" value="TreeGrafter"/>
</dbReference>
<evidence type="ECO:0000256" key="4">
    <source>
        <dbReference type="ARBA" id="ARBA00022475"/>
    </source>
</evidence>
<keyword evidence="8 10" id="KW-1133">Transmembrane helix</keyword>
<dbReference type="GO" id="GO:0015093">
    <property type="term" value="F:ferrous iron transmembrane transporter activity"/>
    <property type="evidence" value="ECO:0007669"/>
    <property type="project" value="TreeGrafter"/>
</dbReference>
<dbReference type="GO" id="GO:0015341">
    <property type="term" value="F:zinc efflux antiporter activity"/>
    <property type="evidence" value="ECO:0007669"/>
    <property type="project" value="TreeGrafter"/>
</dbReference>
<dbReference type="EMBL" id="QDDL01000002">
    <property type="protein sequence ID" value="PVZ70155.1"/>
    <property type="molecule type" value="Genomic_DNA"/>
</dbReference>
<dbReference type="GO" id="GO:0015086">
    <property type="term" value="F:cadmium ion transmembrane transporter activity"/>
    <property type="evidence" value="ECO:0007669"/>
    <property type="project" value="TreeGrafter"/>
</dbReference>
<accession>A0A2V1GUS0</accession>
<comment type="subcellular location">
    <subcellularLocation>
        <location evidence="1">Membrane</location>
        <topology evidence="1">Multi-pass membrane protein</topology>
    </subcellularLocation>
</comment>
<keyword evidence="9 10" id="KW-0472">Membrane</keyword>
<dbReference type="Pfam" id="PF01545">
    <property type="entry name" value="Cation_efflux"/>
    <property type="match status" value="1"/>
</dbReference>
<dbReference type="RefSeq" id="WP_116686228.1">
    <property type="nucleotide sequence ID" value="NZ_CAWNYD010000002.1"/>
</dbReference>
<evidence type="ECO:0000256" key="8">
    <source>
        <dbReference type="ARBA" id="ARBA00022989"/>
    </source>
</evidence>
<evidence type="ECO:0000256" key="6">
    <source>
        <dbReference type="ARBA" id="ARBA00022692"/>
    </source>
</evidence>
<evidence type="ECO:0000259" key="12">
    <source>
        <dbReference type="Pfam" id="PF16916"/>
    </source>
</evidence>
<keyword evidence="7" id="KW-0406">Ion transport</keyword>
<dbReference type="Pfam" id="PF16916">
    <property type="entry name" value="ZT_dimer"/>
    <property type="match status" value="1"/>
</dbReference>
<dbReference type="PANTHER" id="PTHR43840:SF41">
    <property type="entry name" value="CATION-EFFLUX PUMP FIEF"/>
    <property type="match status" value="1"/>
</dbReference>
<feature type="transmembrane region" description="Helical" evidence="10">
    <location>
        <begin position="82"/>
        <end position="105"/>
    </location>
</feature>
<organism evidence="13 14">
    <name type="scientific">Pelagibaculum spongiae</name>
    <dbReference type="NCBI Taxonomy" id="2080658"/>
    <lineage>
        <taxon>Bacteria</taxon>
        <taxon>Pseudomonadati</taxon>
        <taxon>Pseudomonadota</taxon>
        <taxon>Gammaproteobacteria</taxon>
        <taxon>Oceanospirillales</taxon>
        <taxon>Pelagibaculum</taxon>
    </lineage>
</organism>
<comment type="similarity">
    <text evidence="2">Belongs to the cation diffusion facilitator (CDF) transporter (TC 2.A.4) family. FieF subfamily.</text>
</comment>
<dbReference type="Proteomes" id="UP000244906">
    <property type="component" value="Unassembled WGS sequence"/>
</dbReference>
<dbReference type="SUPFAM" id="SSF161111">
    <property type="entry name" value="Cation efflux protein transmembrane domain-like"/>
    <property type="match status" value="1"/>
</dbReference>
<feature type="transmembrane region" description="Helical" evidence="10">
    <location>
        <begin position="40"/>
        <end position="61"/>
    </location>
</feature>
<keyword evidence="5" id="KW-0408">Iron</keyword>
<dbReference type="OrthoDB" id="9806522at2"/>
<evidence type="ECO:0000256" key="9">
    <source>
        <dbReference type="ARBA" id="ARBA00023136"/>
    </source>
</evidence>
<name>A0A2V1GUS0_9GAMM</name>
<comment type="caution">
    <text evidence="13">The sequence shown here is derived from an EMBL/GenBank/DDBJ whole genome shotgun (WGS) entry which is preliminary data.</text>
</comment>
<dbReference type="SUPFAM" id="SSF160240">
    <property type="entry name" value="Cation efflux protein cytoplasmic domain-like"/>
    <property type="match status" value="1"/>
</dbReference>
<evidence type="ECO:0000259" key="11">
    <source>
        <dbReference type="Pfam" id="PF01545"/>
    </source>
</evidence>
<dbReference type="GO" id="GO:0005886">
    <property type="term" value="C:plasma membrane"/>
    <property type="evidence" value="ECO:0007669"/>
    <property type="project" value="TreeGrafter"/>
</dbReference>
<dbReference type="PANTHER" id="PTHR43840">
    <property type="entry name" value="MITOCHONDRIAL METAL TRANSPORTER 1-RELATED"/>
    <property type="match status" value="1"/>
</dbReference>
<evidence type="ECO:0000256" key="10">
    <source>
        <dbReference type="SAM" id="Phobius"/>
    </source>
</evidence>
<evidence type="ECO:0000256" key="5">
    <source>
        <dbReference type="ARBA" id="ARBA00022496"/>
    </source>
</evidence>
<evidence type="ECO:0000256" key="7">
    <source>
        <dbReference type="ARBA" id="ARBA00022906"/>
    </source>
</evidence>
<feature type="transmembrane region" description="Helical" evidence="10">
    <location>
        <begin position="159"/>
        <end position="176"/>
    </location>
</feature>
<feature type="domain" description="Cation efflux protein cytoplasmic" evidence="12">
    <location>
        <begin position="212"/>
        <end position="289"/>
    </location>
</feature>
<dbReference type="AlphaFoldDB" id="A0A2V1GUS0"/>
<dbReference type="Gene3D" id="1.20.1510.10">
    <property type="entry name" value="Cation efflux protein transmembrane domain"/>
    <property type="match status" value="1"/>
</dbReference>
<evidence type="ECO:0000256" key="2">
    <source>
        <dbReference type="ARBA" id="ARBA00010212"/>
    </source>
</evidence>
<reference evidence="13 14" key="1">
    <citation type="submission" date="2018-04" db="EMBL/GenBank/DDBJ databases">
        <title>Thalassorhabdus spongiae gen. nov., sp. nov., isolated from a marine sponge in South-West Iceland.</title>
        <authorList>
            <person name="Knobloch S."/>
            <person name="Daussin A."/>
            <person name="Johannsson R."/>
            <person name="Marteinsson V.T."/>
        </authorList>
    </citation>
    <scope>NUCLEOTIDE SEQUENCE [LARGE SCALE GENOMIC DNA]</scope>
    <source>
        <strain evidence="13 14">Hp12</strain>
    </source>
</reference>
<proteinExistence type="inferred from homology"/>
<evidence type="ECO:0000313" key="14">
    <source>
        <dbReference type="Proteomes" id="UP000244906"/>
    </source>
</evidence>
<dbReference type="InterPro" id="IPR058533">
    <property type="entry name" value="Cation_efflux_TM"/>
</dbReference>
<dbReference type="Gene3D" id="3.30.70.1350">
    <property type="entry name" value="Cation efflux protein, cytoplasmic domain"/>
    <property type="match status" value="1"/>
</dbReference>
<dbReference type="InterPro" id="IPR050291">
    <property type="entry name" value="CDF_Transporter"/>
</dbReference>
<evidence type="ECO:0000313" key="13">
    <source>
        <dbReference type="EMBL" id="PVZ70155.1"/>
    </source>
</evidence>
<sequence>MTQVARNRLISQAATASVVVAAVLILAKLAAWWVSGSVSLLASLMDSMLDIGASLVNLLAVKVASEPADENHPFGHGKAEQLAGLVQSAFIAGAALFLVFHAIGTLKAPVALDNSDIALWVMGFSMTCTLGLVLFQGWVVRKTRSVAIAADALHYRADLYSNMAIIVAIFLAQQGWLLADGLFAIGIAGYMLFGAREIGWESLQQLMDHSLPKGDVKRIELRCLEVPGVLGVHDLKTRQSGGVIQIQLHLDLDGNQPLVQAHDIGKQVKQQLEALYQDQQLEVLIHHDPIHPDWEDIHQP</sequence>
<feature type="transmembrane region" description="Helical" evidence="10">
    <location>
        <begin position="117"/>
        <end position="139"/>
    </location>
</feature>
<protein>
    <submittedName>
        <fullName evidence="13">Divalent metal cation transporter FieF</fullName>
    </submittedName>
</protein>